<dbReference type="PROSITE" id="PS50126">
    <property type="entry name" value="S1"/>
    <property type="match status" value="1"/>
</dbReference>
<dbReference type="Gene3D" id="2.40.50.140">
    <property type="entry name" value="Nucleic acid-binding proteins"/>
    <property type="match status" value="1"/>
</dbReference>
<keyword evidence="2" id="KW-0689">Ribosomal protein</keyword>
<keyword evidence="2" id="KW-0687">Ribonucleoprotein</keyword>
<dbReference type="GO" id="GO:0003676">
    <property type="term" value="F:nucleic acid binding"/>
    <property type="evidence" value="ECO:0007669"/>
    <property type="project" value="InterPro"/>
</dbReference>
<sequence>MQKDNTRELIDFDLLFSQGNSKINQTIKLTPEDQRSGLKIFCKEPYAQELYDMYFSSNSKTSFVPSNKDFELGKVCTVTAKKIDFDEKMIEVQDNASLSTIFVPFREFSSEPSLLVHNEVNHSFKVIVYKNDNGDFLGSEKRCAALSHREDLEDYLKTEKWFYVKVTNLVKGGYLALYKGTVKCFLPGSHAAANVIRDFNEYLNKEIPVMIENYDSTNDLFIVSYKKYIKQTLPQKVHELNIGEKYTGILTNKPYDFGMFVEFQNYFTGLLHKTEFENYEEVSKQYRSGDTIEFYVKDVIIKKGEPRIILTDSYDKIGQEQLQWQDLKNKIEGQTLTYSLDKSNFSITITMPDGENTFNSDVNHLKGRTKISDSGQLKVHKVDAIRKQLRYDFIQ</sequence>
<protein>
    <submittedName>
        <fullName evidence="2">30S ribosomal protein S1</fullName>
    </submittedName>
</protein>
<dbReference type="Pfam" id="PF00575">
    <property type="entry name" value="S1"/>
    <property type="match status" value="1"/>
</dbReference>
<reference evidence="2" key="1">
    <citation type="submission" date="2020-05" db="EMBL/GenBank/DDBJ databases">
        <authorList>
            <person name="Chiriac C."/>
            <person name="Salcher M."/>
            <person name="Ghai R."/>
            <person name="Kavagutti S V."/>
        </authorList>
    </citation>
    <scope>NUCLEOTIDE SEQUENCE</scope>
</reference>
<dbReference type="SMART" id="SM00316">
    <property type="entry name" value="S1"/>
    <property type="match status" value="2"/>
</dbReference>
<accession>A0A6J5SUJ7</accession>
<evidence type="ECO:0000259" key="1">
    <source>
        <dbReference type="PROSITE" id="PS50126"/>
    </source>
</evidence>
<feature type="domain" description="S1 motif" evidence="1">
    <location>
        <begin position="243"/>
        <end position="313"/>
    </location>
</feature>
<name>A0A6J5SUJ7_9CAUD</name>
<organism evidence="2">
    <name type="scientific">uncultured Caudovirales phage</name>
    <dbReference type="NCBI Taxonomy" id="2100421"/>
    <lineage>
        <taxon>Viruses</taxon>
        <taxon>Duplodnaviria</taxon>
        <taxon>Heunggongvirae</taxon>
        <taxon>Uroviricota</taxon>
        <taxon>Caudoviricetes</taxon>
        <taxon>Peduoviridae</taxon>
        <taxon>Maltschvirus</taxon>
        <taxon>Maltschvirus maltsch</taxon>
    </lineage>
</organism>
<dbReference type="InterPro" id="IPR012340">
    <property type="entry name" value="NA-bd_OB-fold"/>
</dbReference>
<gene>
    <name evidence="2" type="ORF">UFOVP1604_305</name>
</gene>
<dbReference type="SUPFAM" id="SSF50249">
    <property type="entry name" value="Nucleic acid-binding proteins"/>
    <property type="match status" value="2"/>
</dbReference>
<dbReference type="EMBL" id="LR797474">
    <property type="protein sequence ID" value="CAB4219222.1"/>
    <property type="molecule type" value="Genomic_DNA"/>
</dbReference>
<proteinExistence type="predicted"/>
<dbReference type="InterPro" id="IPR003029">
    <property type="entry name" value="S1_domain"/>
</dbReference>
<evidence type="ECO:0000313" key="2">
    <source>
        <dbReference type="EMBL" id="CAB4219222.1"/>
    </source>
</evidence>